<keyword evidence="3 7" id="KW-0645">Protease</keyword>
<dbReference type="Gene3D" id="2.40.10.10">
    <property type="entry name" value="Trypsin-like serine proteases"/>
    <property type="match status" value="2"/>
</dbReference>
<evidence type="ECO:0000313" key="9">
    <source>
        <dbReference type="Proteomes" id="UP000199026"/>
    </source>
</evidence>
<dbReference type="PANTHER" id="PTHR43019">
    <property type="entry name" value="SERINE ENDOPROTEASE DEGS"/>
    <property type="match status" value="1"/>
</dbReference>
<name>A0A1H3N0R6_9RHOB</name>
<evidence type="ECO:0000256" key="4">
    <source>
        <dbReference type="ARBA" id="ARBA00022729"/>
    </source>
</evidence>
<evidence type="ECO:0000256" key="3">
    <source>
        <dbReference type="ARBA" id="ARBA00022670"/>
    </source>
</evidence>
<evidence type="ECO:0000313" key="8">
    <source>
        <dbReference type="EMBL" id="SDY82492.1"/>
    </source>
</evidence>
<evidence type="ECO:0000256" key="5">
    <source>
        <dbReference type="ARBA" id="ARBA00022801"/>
    </source>
</evidence>
<feature type="signal peptide" evidence="7">
    <location>
        <begin position="1"/>
        <end position="23"/>
    </location>
</feature>
<keyword evidence="9" id="KW-1185">Reference proteome</keyword>
<dbReference type="InterPro" id="IPR043504">
    <property type="entry name" value="Peptidase_S1_PA_chymotrypsin"/>
</dbReference>
<comment type="similarity">
    <text evidence="2 7">Belongs to the peptidase S1B family.</text>
</comment>
<gene>
    <name evidence="8" type="ORF">SAMN05444486_104109</name>
</gene>
<dbReference type="GO" id="GO:0006508">
    <property type="term" value="P:proteolysis"/>
    <property type="evidence" value="ECO:0007669"/>
    <property type="project" value="UniProtKB-KW"/>
</dbReference>
<dbReference type="Pfam" id="PF13365">
    <property type="entry name" value="Trypsin_2"/>
    <property type="match status" value="1"/>
</dbReference>
<dbReference type="OrthoDB" id="1522627at2"/>
<dbReference type="Proteomes" id="UP000199026">
    <property type="component" value="Unassembled WGS sequence"/>
</dbReference>
<dbReference type="EMBL" id="FNPR01000004">
    <property type="protein sequence ID" value="SDY82492.1"/>
    <property type="molecule type" value="Genomic_DNA"/>
</dbReference>
<protein>
    <recommendedName>
        <fullName evidence="7">Serine protease</fullName>
        <ecNumber evidence="7">3.4.21.-</ecNumber>
    </recommendedName>
</protein>
<evidence type="ECO:0000256" key="6">
    <source>
        <dbReference type="ARBA" id="ARBA00022825"/>
    </source>
</evidence>
<keyword evidence="6 7" id="KW-0720">Serine protease</keyword>
<proteinExistence type="inferred from homology"/>
<dbReference type="PRINTS" id="PR00839">
    <property type="entry name" value="V8PROTEASE"/>
</dbReference>
<accession>A0A1H3N0R6</accession>
<evidence type="ECO:0000256" key="1">
    <source>
        <dbReference type="ARBA" id="ARBA00004613"/>
    </source>
</evidence>
<dbReference type="GeneID" id="78125749"/>
<organism evidence="8 9">
    <name type="scientific">Lentibacter algarum</name>
    <dbReference type="NCBI Taxonomy" id="576131"/>
    <lineage>
        <taxon>Bacteria</taxon>
        <taxon>Pseudomonadati</taxon>
        <taxon>Pseudomonadota</taxon>
        <taxon>Alphaproteobacteria</taxon>
        <taxon>Rhodobacterales</taxon>
        <taxon>Roseobacteraceae</taxon>
        <taxon>Lentibacter</taxon>
    </lineage>
</organism>
<keyword evidence="4 7" id="KW-0732">Signal</keyword>
<comment type="subcellular location">
    <subcellularLocation>
        <location evidence="1">Secreted</location>
    </subcellularLocation>
</comment>
<keyword evidence="5 7" id="KW-0378">Hydrolase</keyword>
<dbReference type="SUPFAM" id="SSF50494">
    <property type="entry name" value="Trypsin-like serine proteases"/>
    <property type="match status" value="1"/>
</dbReference>
<dbReference type="GO" id="GO:0008236">
    <property type="term" value="F:serine-type peptidase activity"/>
    <property type="evidence" value="ECO:0007669"/>
    <property type="project" value="UniProtKB-KW"/>
</dbReference>
<evidence type="ECO:0000256" key="7">
    <source>
        <dbReference type="RuleBase" id="RU004296"/>
    </source>
</evidence>
<feature type="chain" id="PRO_5011327904" description="Serine protease" evidence="7">
    <location>
        <begin position="24"/>
        <end position="475"/>
    </location>
</feature>
<reference evidence="8 9" key="1">
    <citation type="submission" date="2016-10" db="EMBL/GenBank/DDBJ databases">
        <authorList>
            <person name="de Groot N.N."/>
        </authorList>
    </citation>
    <scope>NUCLEOTIDE SEQUENCE [LARGE SCALE GENOMIC DNA]</scope>
    <source>
        <strain evidence="8 9">DSM 24677</strain>
    </source>
</reference>
<dbReference type="GO" id="GO:0005576">
    <property type="term" value="C:extracellular region"/>
    <property type="evidence" value="ECO:0007669"/>
    <property type="project" value="UniProtKB-SubCell"/>
</dbReference>
<sequence>MKLLLSLLLSATVFLATPQKSFAQNYAALFEQFQPSALTREDKRFLQAALAFEGHYKGLFDGDWGKLSQTAMESYSARTFQTGVEPWHMALLAFSLFDETKENGWDMYHSDWLGMTYLWPKDAFRKDRSTKNFINFRHIGSSLSYSVGVLDFKAAQNVHDFTQRRHAGSGEAYSVRKPNFAISTAQISDGSYLYTRSNLIKNRWSTVMLSANRRDKALLDAVSSSISTGYANPLGMTENGHLATVVLQTIEVLSTKDEPQLNAAQPAPSPPKTTTSSGTGFVVSAQGHILTNDHVVDSCSRYTVDGKQAERIAGSPEFDLALLKAPIKKDAAVAVFSAAPPRLNSDVTVVGYPYGGALSGLNVTRGSVSSLKGLGGDATRLQITAPVQQGNSGGPLVAADGEIVGVIVSKLDVLKFADAIGDVPQNVNFAVRGEIAKLFLSQNGITPALSLDDIALDPTEIAERTAAFTVFIECH</sequence>
<dbReference type="STRING" id="576131.SAMN05444486_104109"/>
<dbReference type="RefSeq" id="WP_089894024.1">
    <property type="nucleotide sequence ID" value="NZ_CALJFH010000005.1"/>
</dbReference>
<dbReference type="EC" id="3.4.21.-" evidence="7"/>
<dbReference type="InterPro" id="IPR008256">
    <property type="entry name" value="Peptidase_S1B"/>
</dbReference>
<dbReference type="PANTHER" id="PTHR43019:SF23">
    <property type="entry name" value="PROTEASE DO-LIKE 5, CHLOROPLASTIC"/>
    <property type="match status" value="1"/>
</dbReference>
<dbReference type="AlphaFoldDB" id="A0A1H3N0R6"/>
<dbReference type="InterPro" id="IPR009003">
    <property type="entry name" value="Peptidase_S1_PA"/>
</dbReference>
<evidence type="ECO:0000256" key="2">
    <source>
        <dbReference type="ARBA" id="ARBA00008764"/>
    </source>
</evidence>